<dbReference type="EMBL" id="FRAB01000006">
    <property type="protein sequence ID" value="SHJ77120.1"/>
    <property type="molecule type" value="Genomic_DNA"/>
</dbReference>
<name>A0A1M6M186_9BURK</name>
<dbReference type="Proteomes" id="UP000184395">
    <property type="component" value="Unassembled WGS sequence"/>
</dbReference>
<feature type="region of interest" description="Disordered" evidence="1">
    <location>
        <begin position="1"/>
        <end position="25"/>
    </location>
</feature>
<dbReference type="AlphaFoldDB" id="A0A1M6M186"/>
<sequence length="77" mass="8227">MNRGLGERPGSARPSFAGDDGEAHGDGARLNVAIVCREYAGETRATRAALPTHQKILRRIGIAGAVVNWDICARQPM</sequence>
<evidence type="ECO:0000313" key="2">
    <source>
        <dbReference type="EMBL" id="SHJ77120.1"/>
    </source>
</evidence>
<evidence type="ECO:0000256" key="1">
    <source>
        <dbReference type="SAM" id="MobiDB-lite"/>
    </source>
</evidence>
<dbReference type="STRING" id="169427.SAMN05192548_1006114"/>
<organism evidence="2 3">
    <name type="scientific">Paraburkholderia terricola</name>
    <dbReference type="NCBI Taxonomy" id="169427"/>
    <lineage>
        <taxon>Bacteria</taxon>
        <taxon>Pseudomonadati</taxon>
        <taxon>Pseudomonadota</taxon>
        <taxon>Betaproteobacteria</taxon>
        <taxon>Burkholderiales</taxon>
        <taxon>Burkholderiaceae</taxon>
        <taxon>Paraburkholderia</taxon>
    </lineage>
</organism>
<gene>
    <name evidence="2" type="ORF">SAMN05192548_1006114</name>
</gene>
<proteinExistence type="predicted"/>
<reference evidence="2 3" key="1">
    <citation type="submission" date="2016-11" db="EMBL/GenBank/DDBJ databases">
        <authorList>
            <person name="Jaros S."/>
            <person name="Januszkiewicz K."/>
            <person name="Wedrychowicz H."/>
        </authorList>
    </citation>
    <scope>NUCLEOTIDE SEQUENCE [LARGE SCALE GENOMIC DNA]</scope>
    <source>
        <strain evidence="2 3">LMG 20594</strain>
    </source>
</reference>
<evidence type="ECO:0000313" key="3">
    <source>
        <dbReference type="Proteomes" id="UP000184395"/>
    </source>
</evidence>
<accession>A0A1M6M186</accession>
<protein>
    <submittedName>
        <fullName evidence="2">Uncharacterized protein</fullName>
    </submittedName>
</protein>